<proteinExistence type="predicted"/>
<dbReference type="Proteomes" id="UP000185003">
    <property type="component" value="Unassembled WGS sequence"/>
</dbReference>
<dbReference type="PANTHER" id="PTHR34585:SF22">
    <property type="entry name" value="HELIX-TURN-HELIX DOMAIN-CONTAINING PROTEIN"/>
    <property type="match status" value="1"/>
</dbReference>
<dbReference type="STRING" id="536979.SAMN04488055_5425"/>
<dbReference type="RefSeq" id="WP_200798368.1">
    <property type="nucleotide sequence ID" value="NZ_FSRA01000002.1"/>
</dbReference>
<dbReference type="InterPro" id="IPR041657">
    <property type="entry name" value="HTH_17"/>
</dbReference>
<dbReference type="EMBL" id="FSRA01000002">
    <property type="protein sequence ID" value="SIO53492.1"/>
    <property type="molecule type" value="Genomic_DNA"/>
</dbReference>
<dbReference type="SUPFAM" id="SSF46955">
    <property type="entry name" value="Putative DNA-binding domain"/>
    <property type="match status" value="1"/>
</dbReference>
<accession>A0A1N6KAA9</accession>
<sequence length="114" mass="13411">METMAKMGGPTKRSLSRNQWVTWEDLQVFKRDLLFSIQALLSKADDNQNKKWLKSYEVRKLLNISYGTLQTLRSNGTLPFSKIGGTIYYDIDDINRLIADHKRNLNKYWKPDKQ</sequence>
<reference evidence="2 3" key="1">
    <citation type="submission" date="2016-11" db="EMBL/GenBank/DDBJ databases">
        <authorList>
            <person name="Jaros S."/>
            <person name="Januszkiewicz K."/>
            <person name="Wedrychowicz H."/>
        </authorList>
    </citation>
    <scope>NUCLEOTIDE SEQUENCE [LARGE SCALE GENOMIC DNA]</scope>
    <source>
        <strain evidence="2 3">DSM 24787</strain>
    </source>
</reference>
<dbReference type="PANTHER" id="PTHR34585">
    <property type="match status" value="1"/>
</dbReference>
<evidence type="ECO:0000259" key="1">
    <source>
        <dbReference type="Pfam" id="PF12728"/>
    </source>
</evidence>
<feature type="domain" description="Helix-turn-helix" evidence="1">
    <location>
        <begin position="52"/>
        <end position="100"/>
    </location>
</feature>
<evidence type="ECO:0000313" key="3">
    <source>
        <dbReference type="Proteomes" id="UP000185003"/>
    </source>
</evidence>
<protein>
    <submittedName>
        <fullName evidence="2">Helix-turn-helix domain-containing protein</fullName>
    </submittedName>
</protein>
<dbReference type="AlphaFoldDB" id="A0A1N6KAA9"/>
<gene>
    <name evidence="2" type="ORF">SAMN04488055_5425</name>
</gene>
<name>A0A1N6KAA9_9BACT</name>
<keyword evidence="3" id="KW-1185">Reference proteome</keyword>
<dbReference type="Pfam" id="PF12728">
    <property type="entry name" value="HTH_17"/>
    <property type="match status" value="1"/>
</dbReference>
<organism evidence="2 3">
    <name type="scientific">Chitinophaga niabensis</name>
    <dbReference type="NCBI Taxonomy" id="536979"/>
    <lineage>
        <taxon>Bacteria</taxon>
        <taxon>Pseudomonadati</taxon>
        <taxon>Bacteroidota</taxon>
        <taxon>Chitinophagia</taxon>
        <taxon>Chitinophagales</taxon>
        <taxon>Chitinophagaceae</taxon>
        <taxon>Chitinophaga</taxon>
    </lineage>
</organism>
<evidence type="ECO:0000313" key="2">
    <source>
        <dbReference type="EMBL" id="SIO53492.1"/>
    </source>
</evidence>
<dbReference type="InterPro" id="IPR009061">
    <property type="entry name" value="DNA-bd_dom_put_sf"/>
</dbReference>